<dbReference type="EMBL" id="BAABME010000319">
    <property type="protein sequence ID" value="GAA0141731.1"/>
    <property type="molecule type" value="Genomic_DNA"/>
</dbReference>
<protein>
    <submittedName>
        <fullName evidence="1">Uncharacterized protein</fullName>
    </submittedName>
</protein>
<reference evidence="1 2" key="1">
    <citation type="submission" date="2024-01" db="EMBL/GenBank/DDBJ databases">
        <title>The complete chloroplast genome sequence of Lithospermum erythrorhizon: insights into the phylogenetic relationship among Boraginaceae species and the maternal lineages of purple gromwells.</title>
        <authorList>
            <person name="Okada T."/>
            <person name="Watanabe K."/>
        </authorList>
    </citation>
    <scope>NUCLEOTIDE SEQUENCE [LARGE SCALE GENOMIC DNA]</scope>
</reference>
<comment type="caution">
    <text evidence="1">The sequence shown here is derived from an EMBL/GenBank/DDBJ whole genome shotgun (WGS) entry which is preliminary data.</text>
</comment>
<dbReference type="AlphaFoldDB" id="A0AAV3NSC9"/>
<proteinExistence type="predicted"/>
<organism evidence="1 2">
    <name type="scientific">Lithospermum erythrorhizon</name>
    <name type="common">Purple gromwell</name>
    <name type="synonym">Lithospermum officinale var. erythrorhizon</name>
    <dbReference type="NCBI Taxonomy" id="34254"/>
    <lineage>
        <taxon>Eukaryota</taxon>
        <taxon>Viridiplantae</taxon>
        <taxon>Streptophyta</taxon>
        <taxon>Embryophyta</taxon>
        <taxon>Tracheophyta</taxon>
        <taxon>Spermatophyta</taxon>
        <taxon>Magnoliopsida</taxon>
        <taxon>eudicotyledons</taxon>
        <taxon>Gunneridae</taxon>
        <taxon>Pentapetalae</taxon>
        <taxon>asterids</taxon>
        <taxon>lamiids</taxon>
        <taxon>Boraginales</taxon>
        <taxon>Boraginaceae</taxon>
        <taxon>Boraginoideae</taxon>
        <taxon>Lithospermeae</taxon>
        <taxon>Lithospermum</taxon>
    </lineage>
</organism>
<dbReference type="Proteomes" id="UP001454036">
    <property type="component" value="Unassembled WGS sequence"/>
</dbReference>
<sequence length="97" mass="10835">MTRARDDAQGKKKRLRTSLKPGLLSMYHLGLATIFKVLELKIKKVLKARTEHGVGDIRGCFGIGEKVIEVRINISGSRDVELSRNCCRLVLEDGDPD</sequence>
<evidence type="ECO:0000313" key="2">
    <source>
        <dbReference type="Proteomes" id="UP001454036"/>
    </source>
</evidence>
<keyword evidence="2" id="KW-1185">Reference proteome</keyword>
<evidence type="ECO:0000313" key="1">
    <source>
        <dbReference type="EMBL" id="GAA0141731.1"/>
    </source>
</evidence>
<gene>
    <name evidence="1" type="ORF">LIER_02805</name>
</gene>
<name>A0AAV3NSC9_LITER</name>
<accession>A0AAV3NSC9</accession>